<gene>
    <name evidence="3" type="ORF">HHL09_14435</name>
</gene>
<dbReference type="RefSeq" id="WP_169455333.1">
    <property type="nucleotide sequence ID" value="NZ_CP051774.1"/>
</dbReference>
<dbReference type="NCBIfam" id="TIGR02601">
    <property type="entry name" value="autotrns_rpt"/>
    <property type="match status" value="1"/>
</dbReference>
<reference evidence="3 4" key="1">
    <citation type="submission" date="2020-04" db="EMBL/GenBank/DDBJ databases">
        <title>Luteolibacter sp. G-1-1-1 isolated from soil.</title>
        <authorList>
            <person name="Dahal R.H."/>
        </authorList>
    </citation>
    <scope>NUCLEOTIDE SEQUENCE [LARGE SCALE GENOMIC DNA]</scope>
    <source>
        <strain evidence="3 4">G-1-1-1</strain>
    </source>
</reference>
<accession>A0A858RLR5</accession>
<dbReference type="Proteomes" id="UP000501812">
    <property type="component" value="Chromosome"/>
</dbReference>
<proteinExistence type="predicted"/>
<organism evidence="3 4">
    <name type="scientific">Luteolibacter luteus</name>
    <dbReference type="NCBI Taxonomy" id="2728835"/>
    <lineage>
        <taxon>Bacteria</taxon>
        <taxon>Pseudomonadati</taxon>
        <taxon>Verrucomicrobiota</taxon>
        <taxon>Verrucomicrobiia</taxon>
        <taxon>Verrucomicrobiales</taxon>
        <taxon>Verrucomicrobiaceae</taxon>
        <taxon>Luteolibacter</taxon>
    </lineage>
</organism>
<dbReference type="EMBL" id="CP051774">
    <property type="protein sequence ID" value="QJE96933.1"/>
    <property type="molecule type" value="Genomic_DNA"/>
</dbReference>
<name>A0A858RLR5_9BACT</name>
<dbReference type="Pfam" id="PF12951">
    <property type="entry name" value="PATR"/>
    <property type="match status" value="1"/>
</dbReference>
<dbReference type="AlphaFoldDB" id="A0A858RLR5"/>
<dbReference type="KEGG" id="luo:HHL09_14435"/>
<keyword evidence="1 2" id="KW-0732">Signal</keyword>
<protein>
    <submittedName>
        <fullName evidence="3">Uncharacterized protein</fullName>
    </submittedName>
</protein>
<keyword evidence="4" id="KW-1185">Reference proteome</keyword>
<sequence>MKIPVNPTLSARRGALTLAASISVLLSGHSALAATFIWDPLQNTLGSDGEGPWDNTTANWAVDGVDVVFPTSAQTSLTVALVTGVNTLTVASVEGLAVGQVLSSDRFPVGTTITGITDNVVTLDAVSTNTLAIGSVIHFSFNNDALIGSFAETAGTITVAGNQSVDSLDLNDAGNGTYTLTGGGITIASRNGSTGALRVNSDVAISSPLSWKNLVFQSEVRTLTLSGGSIPGAVNGSFNGSVSGSSGSAAQTATLSVTDGLYTTAGSGNTINIGDQSLESGGFKFSGGTLATGGSFQVANDRTAYAEVTGTAILNSSGQITVGRNNNSNIGKLVINGGTVNSTATSAPDVQVQIGRANGVGVLDVRSGVFNVIGNGVAGNSGGIMVINSNGTNAGASGTVNLTGGTTTVKELRFNGSNRSSGAVGVENSTNGTATLNMTGGSLYVGGTVQLDGSGAVTTGGIVNRGTGTSAYAINLSGGTVGADANWSSSLNMTLGTTNGNVTFKSGNAADLPFDITLSGSLSGTGGITKTGAGILTLSGTNSQEGDIVVSAGTLVLGTSNSNNQSAKVTIAETGATLQLDFSGTDTVADLVIGSNPPLADGVYGAVGSPSPIIGLSQITGIGTLTVGAAPPSGGYSSWATANGIPGEPASGDFDSDGLTNLVEYALGTSPTASSQPPGTFSAGVVTFVKGADALANNDVTFEIQESSDLGVSDPWSTVVTEGPTDDTPDISYTLPIGQQKVFTRLKITQVP</sequence>
<feature type="signal peptide" evidence="2">
    <location>
        <begin position="1"/>
        <end position="33"/>
    </location>
</feature>
<evidence type="ECO:0000256" key="2">
    <source>
        <dbReference type="SAM" id="SignalP"/>
    </source>
</evidence>
<evidence type="ECO:0000313" key="4">
    <source>
        <dbReference type="Proteomes" id="UP000501812"/>
    </source>
</evidence>
<evidence type="ECO:0000313" key="3">
    <source>
        <dbReference type="EMBL" id="QJE96933.1"/>
    </source>
</evidence>
<evidence type="ECO:0000256" key="1">
    <source>
        <dbReference type="ARBA" id="ARBA00022729"/>
    </source>
</evidence>
<feature type="chain" id="PRO_5032630430" evidence="2">
    <location>
        <begin position="34"/>
        <end position="752"/>
    </location>
</feature>
<dbReference type="InterPro" id="IPR013425">
    <property type="entry name" value="Autotrns_rpt"/>
</dbReference>